<sequence>MWLLLRRSVPVSLSYMLQNSIQSISVAVVGKQLDADALSAAAHGYMLAMVTAWCLALGGSTAFDTLASPLYSARRYREVGLMLQRTCLLLLLLYLPVVLVWYRSSSVLAFLGQPEQLCDQVQSFLRVLAFGAPGYILFETVKKFCQVQGIMGASTLVLCFTSPLNAVLNFYLVRSRGLVGAAVATSITYWTSFLLLASFCLLGEPRKCWFGFERRSITDAKGCWLVLRLAIPGILMVGTEWWAFEIVALAAGRLAAPALSAQSVIMTVDQILNTLPFGLGVASSARIGNLLGYGTSKSNLSSLSISSYAATLLATIQGCLVLVTLILTRDRFGSMFSSDQPTIQLVSQVLPLVATFQVFDGWAGACGGVLRGIGKQELGATINLVSYYLLALPLGIFLAFRVGSGEGMGLSGLWIGQDVALGLVGAGELILVCFKTNWRSEAIKAQERMDDGEPDQDLHDPLPQVGETDET</sequence>
<reference evidence="1 2" key="1">
    <citation type="journal article" date="2018" name="Mol. Biol. Evol.">
        <title>Broad Genomic Sampling Reveals a Smut Pathogenic Ancestry of the Fungal Clade Ustilaginomycotina.</title>
        <authorList>
            <person name="Kijpornyongpan T."/>
            <person name="Mondo S.J."/>
            <person name="Barry K."/>
            <person name="Sandor L."/>
            <person name="Lee J."/>
            <person name="Lipzen A."/>
            <person name="Pangilinan J."/>
            <person name="LaButti K."/>
            <person name="Hainaut M."/>
            <person name="Henrissat B."/>
            <person name="Grigoriev I.V."/>
            <person name="Spatafora J.W."/>
            <person name="Aime M.C."/>
        </authorList>
    </citation>
    <scope>NUCLEOTIDE SEQUENCE [LARGE SCALE GENOMIC DNA]</scope>
    <source>
        <strain evidence="1 2">SA 807</strain>
    </source>
</reference>
<protein>
    <submittedName>
        <fullName evidence="1">MATE efflux family protein</fullName>
    </submittedName>
</protein>
<evidence type="ECO:0000313" key="1">
    <source>
        <dbReference type="EMBL" id="PWN49136.1"/>
    </source>
</evidence>
<name>A0ACD0NTK5_9BASI</name>
<evidence type="ECO:0000313" key="2">
    <source>
        <dbReference type="Proteomes" id="UP000245626"/>
    </source>
</evidence>
<dbReference type="Proteomes" id="UP000245626">
    <property type="component" value="Unassembled WGS sequence"/>
</dbReference>
<keyword evidence="2" id="KW-1185">Reference proteome</keyword>
<dbReference type="EMBL" id="KZ820092">
    <property type="protein sequence ID" value="PWN49136.1"/>
    <property type="molecule type" value="Genomic_DNA"/>
</dbReference>
<organism evidence="1 2">
    <name type="scientific">Violaceomyces palustris</name>
    <dbReference type="NCBI Taxonomy" id="1673888"/>
    <lineage>
        <taxon>Eukaryota</taxon>
        <taxon>Fungi</taxon>
        <taxon>Dikarya</taxon>
        <taxon>Basidiomycota</taxon>
        <taxon>Ustilaginomycotina</taxon>
        <taxon>Ustilaginomycetes</taxon>
        <taxon>Violaceomycetales</taxon>
        <taxon>Violaceomycetaceae</taxon>
        <taxon>Violaceomyces</taxon>
    </lineage>
</organism>
<gene>
    <name evidence="1" type="ORF">IE53DRAFT_318169</name>
</gene>
<accession>A0ACD0NTK5</accession>
<proteinExistence type="predicted"/>